<evidence type="ECO:0000256" key="1">
    <source>
        <dbReference type="ARBA" id="ARBA00022676"/>
    </source>
</evidence>
<keyword evidence="6" id="KW-1185">Reference proteome</keyword>
<dbReference type="Proteomes" id="UP001215827">
    <property type="component" value="Chromosome"/>
</dbReference>
<dbReference type="InterPro" id="IPR028098">
    <property type="entry name" value="Glyco_trans_4-like_N"/>
</dbReference>
<reference evidence="5 6" key="1">
    <citation type="submission" date="2023-03" db="EMBL/GenBank/DDBJ databases">
        <title>Altererythrobacter sp. CAU 1644 isolated from sand.</title>
        <authorList>
            <person name="Kim W."/>
        </authorList>
    </citation>
    <scope>NUCLEOTIDE SEQUENCE [LARGE SCALE GENOMIC DNA]</scope>
    <source>
        <strain evidence="5 6">CAU 1644</strain>
    </source>
</reference>
<evidence type="ECO:0000313" key="6">
    <source>
        <dbReference type="Proteomes" id="UP001215827"/>
    </source>
</evidence>
<accession>A0ABY8FRM3</accession>
<evidence type="ECO:0000256" key="2">
    <source>
        <dbReference type="ARBA" id="ARBA00022679"/>
    </source>
</evidence>
<evidence type="ECO:0000259" key="4">
    <source>
        <dbReference type="Pfam" id="PF13439"/>
    </source>
</evidence>
<dbReference type="RefSeq" id="WP_278016200.1">
    <property type="nucleotide sequence ID" value="NZ_CP121106.1"/>
</dbReference>
<evidence type="ECO:0000313" key="5">
    <source>
        <dbReference type="EMBL" id="WFL77507.1"/>
    </source>
</evidence>
<dbReference type="PANTHER" id="PTHR12526:SF510">
    <property type="entry name" value="D-INOSITOL 3-PHOSPHATE GLYCOSYLTRANSFERASE"/>
    <property type="match status" value="1"/>
</dbReference>
<dbReference type="SUPFAM" id="SSF53756">
    <property type="entry name" value="UDP-Glycosyltransferase/glycogen phosphorylase"/>
    <property type="match status" value="1"/>
</dbReference>
<name>A0ABY8FRM3_9SPHN</name>
<feature type="domain" description="Glycosyltransferase subfamily 4-like N-terminal" evidence="4">
    <location>
        <begin position="40"/>
        <end position="210"/>
    </location>
</feature>
<dbReference type="InterPro" id="IPR001296">
    <property type="entry name" value="Glyco_trans_1"/>
</dbReference>
<organism evidence="5 6">
    <name type="scientific">Altererythrobacter arenosus</name>
    <dbReference type="NCBI Taxonomy" id="3032592"/>
    <lineage>
        <taxon>Bacteria</taxon>
        <taxon>Pseudomonadati</taxon>
        <taxon>Pseudomonadota</taxon>
        <taxon>Alphaproteobacteria</taxon>
        <taxon>Sphingomonadales</taxon>
        <taxon>Erythrobacteraceae</taxon>
        <taxon>Altererythrobacter</taxon>
    </lineage>
</organism>
<feature type="domain" description="Glycosyl transferase family 1" evidence="3">
    <location>
        <begin position="230"/>
        <end position="379"/>
    </location>
</feature>
<dbReference type="Pfam" id="PF00534">
    <property type="entry name" value="Glycos_transf_1"/>
    <property type="match status" value="1"/>
</dbReference>
<proteinExistence type="predicted"/>
<evidence type="ECO:0000259" key="3">
    <source>
        <dbReference type="Pfam" id="PF00534"/>
    </source>
</evidence>
<sequence>MDRGRGNAGAQALKHVLSLATLFPNAEDPRFGPFVAKSLEALASRGDWKVTVVNPIGIPPVAFGKYRPLAALDPVSQERGMVVHRPRFMLIPRFGPRFNANAIARAVTPLIRQIHAETSIDLLDAEFFFPDGPAAAQIAEAIGLPLSIKARGSDITYWGTHEFAKEQMLAAAENASALLAVSQNLAGEMTALGMDASKITVHYTGLDRDRFRPLNHTGLRATLAGELSFEIPDGAPLLCSVGALVERKGHAFAIEALGQLADARLIIVGKGEDDAILRALASELGVAERVLLAGSVDHDLMPVILSASDVMVLPTRAEGLANAWVEALACGTPVVTCDVGGARELINSEIAGRLVPREVDAIVAAVRAILAHPPSPQAVAATVERFSWENHAAELAAHFERVSAAD</sequence>
<protein>
    <submittedName>
        <fullName evidence="5">Glycosyltransferase</fullName>
        <ecNumber evidence="5">2.4.-.-</ecNumber>
    </submittedName>
</protein>
<dbReference type="GO" id="GO:0016757">
    <property type="term" value="F:glycosyltransferase activity"/>
    <property type="evidence" value="ECO:0007669"/>
    <property type="project" value="UniProtKB-KW"/>
</dbReference>
<dbReference type="Gene3D" id="3.40.50.2000">
    <property type="entry name" value="Glycogen Phosphorylase B"/>
    <property type="match status" value="2"/>
</dbReference>
<dbReference type="EMBL" id="CP121106">
    <property type="protein sequence ID" value="WFL77507.1"/>
    <property type="molecule type" value="Genomic_DNA"/>
</dbReference>
<dbReference type="PANTHER" id="PTHR12526">
    <property type="entry name" value="GLYCOSYLTRANSFERASE"/>
    <property type="match status" value="1"/>
</dbReference>
<gene>
    <name evidence="5" type="ORF">P7228_00130</name>
</gene>
<keyword evidence="2 5" id="KW-0808">Transferase</keyword>
<keyword evidence="1 5" id="KW-0328">Glycosyltransferase</keyword>
<dbReference type="Pfam" id="PF13439">
    <property type="entry name" value="Glyco_transf_4"/>
    <property type="match status" value="1"/>
</dbReference>
<dbReference type="EC" id="2.4.-.-" evidence="5"/>